<reference evidence="2 3" key="1">
    <citation type="journal article" date="2016" name="Genome Announc.">
        <title>First Complete Genome Sequence of a Subdivision 6 Acidobacterium Strain.</title>
        <authorList>
            <person name="Huang S."/>
            <person name="Vieira S."/>
            <person name="Bunk B."/>
            <person name="Riedel T."/>
            <person name="Sproer C."/>
            <person name="Overmann J."/>
        </authorList>
    </citation>
    <scope>NUCLEOTIDE SEQUENCE [LARGE SCALE GENOMIC DNA]</scope>
    <source>
        <strain evidence="3">DSM 100886 HEG_-6_39</strain>
    </source>
</reference>
<keyword evidence="3" id="KW-1185">Reference proteome</keyword>
<feature type="domain" description="NIPSNAP" evidence="1">
    <location>
        <begin position="156"/>
        <end position="261"/>
    </location>
</feature>
<dbReference type="RefSeq" id="WP_110172937.1">
    <property type="nucleotide sequence ID" value="NZ_CP015136.1"/>
</dbReference>
<dbReference type="InterPro" id="IPR012577">
    <property type="entry name" value="NIPSNAP"/>
</dbReference>
<evidence type="ECO:0000313" key="2">
    <source>
        <dbReference type="EMBL" id="AMY11386.1"/>
    </source>
</evidence>
<protein>
    <recommendedName>
        <fullName evidence="1">NIPSNAP domain-containing protein</fullName>
    </recommendedName>
</protein>
<dbReference type="OrthoDB" id="113248at2"/>
<name>A0A143PSS7_LUTPR</name>
<dbReference type="Gene3D" id="3.30.70.100">
    <property type="match status" value="2"/>
</dbReference>
<dbReference type="KEGG" id="abac:LuPra_04636"/>
<dbReference type="STRING" id="1855912.LuPra_04636"/>
<reference evidence="3" key="2">
    <citation type="submission" date="2016-04" db="EMBL/GenBank/DDBJ databases">
        <title>First Complete Genome Sequence of a Subdivision 6 Acidobacterium.</title>
        <authorList>
            <person name="Huang S."/>
            <person name="Vieira S."/>
            <person name="Bunk B."/>
            <person name="Riedel T."/>
            <person name="Sproeer C."/>
            <person name="Overmann J."/>
        </authorList>
    </citation>
    <scope>NUCLEOTIDE SEQUENCE [LARGE SCALE GENOMIC DNA]</scope>
    <source>
        <strain evidence="3">DSM 100886 HEG_-6_39</strain>
    </source>
</reference>
<feature type="domain" description="NIPSNAP" evidence="1">
    <location>
        <begin position="36"/>
        <end position="116"/>
    </location>
</feature>
<dbReference type="Pfam" id="PF07978">
    <property type="entry name" value="NIPSNAP"/>
    <property type="match status" value="2"/>
</dbReference>
<dbReference type="AlphaFoldDB" id="A0A143PSS7"/>
<organism evidence="2 3">
    <name type="scientific">Luteitalea pratensis</name>
    <dbReference type="NCBI Taxonomy" id="1855912"/>
    <lineage>
        <taxon>Bacteria</taxon>
        <taxon>Pseudomonadati</taxon>
        <taxon>Acidobacteriota</taxon>
        <taxon>Vicinamibacteria</taxon>
        <taxon>Vicinamibacterales</taxon>
        <taxon>Vicinamibacteraceae</taxon>
        <taxon>Luteitalea</taxon>
    </lineage>
</organism>
<sequence length="262" mass="28862">MTRRDFIHASTSASAVTLAGGAGAAGQPGTATRQFYELRRYRIRVGYMRDTTRAYLKDALLPALGRLGLGPVGMFDVTTGEPPTAVVLIPHASAESAVGVGRRLAADAAYVKAAEPFFNAPADRPAFDRIESSLLLAFEAMPQLQVPDTSKPRVFELRRYEGPSEAASLKKIEMFDSGGELAIFRKVGFRPVFFGQSIYGVRLPQFEYMLAYASMTERETQWNGFRNDPDWKVLSQKEEYKDAAIMSGATSTYLAPQPWSQV</sequence>
<gene>
    <name evidence="2" type="ORF">LuPra_04636</name>
</gene>
<proteinExistence type="predicted"/>
<accession>A0A143PSS7</accession>
<evidence type="ECO:0000313" key="3">
    <source>
        <dbReference type="Proteomes" id="UP000076079"/>
    </source>
</evidence>
<dbReference type="EMBL" id="CP015136">
    <property type="protein sequence ID" value="AMY11386.1"/>
    <property type="molecule type" value="Genomic_DNA"/>
</dbReference>
<dbReference type="Proteomes" id="UP000076079">
    <property type="component" value="Chromosome"/>
</dbReference>
<dbReference type="InterPro" id="IPR011008">
    <property type="entry name" value="Dimeric_a/b-barrel"/>
</dbReference>
<evidence type="ECO:0000259" key="1">
    <source>
        <dbReference type="Pfam" id="PF07978"/>
    </source>
</evidence>
<dbReference type="SUPFAM" id="SSF54909">
    <property type="entry name" value="Dimeric alpha+beta barrel"/>
    <property type="match status" value="2"/>
</dbReference>